<dbReference type="EMBL" id="JAKLTR010000012">
    <property type="protein sequence ID" value="MCG2616296.1"/>
    <property type="molecule type" value="Genomic_DNA"/>
</dbReference>
<dbReference type="PANTHER" id="PTHR43047">
    <property type="entry name" value="TWO-COMPONENT HISTIDINE PROTEIN KINASE"/>
    <property type="match status" value="1"/>
</dbReference>
<comment type="caution">
    <text evidence="8">The sequence shown here is derived from an EMBL/GenBank/DDBJ whole genome shotgun (WGS) entry which is preliminary data.</text>
</comment>
<evidence type="ECO:0000256" key="5">
    <source>
        <dbReference type="ARBA" id="ARBA00022777"/>
    </source>
</evidence>
<dbReference type="SUPFAM" id="SSF55785">
    <property type="entry name" value="PYP-like sensor domain (PAS domain)"/>
    <property type="match status" value="1"/>
</dbReference>
<dbReference type="InterPro" id="IPR035965">
    <property type="entry name" value="PAS-like_dom_sf"/>
</dbReference>
<keyword evidence="9" id="KW-1185">Reference proteome</keyword>
<dbReference type="InterPro" id="IPR036097">
    <property type="entry name" value="HisK_dim/P_sf"/>
</dbReference>
<dbReference type="SUPFAM" id="SSF47384">
    <property type="entry name" value="Homodimeric domain of signal transducing histidine kinase"/>
    <property type="match status" value="1"/>
</dbReference>
<dbReference type="SMART" id="SM00388">
    <property type="entry name" value="HisKA"/>
    <property type="match status" value="1"/>
</dbReference>
<gene>
    <name evidence="8" type="ORF">LZZ85_18500</name>
</gene>
<dbReference type="Pfam" id="PF00512">
    <property type="entry name" value="HisKA"/>
    <property type="match status" value="1"/>
</dbReference>
<dbReference type="PRINTS" id="PR00344">
    <property type="entry name" value="BCTRLSENSOR"/>
</dbReference>
<evidence type="ECO:0000259" key="6">
    <source>
        <dbReference type="PROSITE" id="PS50109"/>
    </source>
</evidence>
<dbReference type="InterPro" id="IPR005467">
    <property type="entry name" value="His_kinase_dom"/>
</dbReference>
<evidence type="ECO:0000256" key="4">
    <source>
        <dbReference type="ARBA" id="ARBA00022679"/>
    </source>
</evidence>
<reference evidence="8" key="1">
    <citation type="submission" date="2022-01" db="EMBL/GenBank/DDBJ databases">
        <authorList>
            <person name="Jo J.-H."/>
            <person name="Im W.-T."/>
        </authorList>
    </citation>
    <scope>NUCLEOTIDE SEQUENCE</scope>
    <source>
        <strain evidence="8">NA20</strain>
    </source>
</reference>
<evidence type="ECO:0000256" key="2">
    <source>
        <dbReference type="ARBA" id="ARBA00012438"/>
    </source>
</evidence>
<dbReference type="PROSITE" id="PS50109">
    <property type="entry name" value="HIS_KIN"/>
    <property type="match status" value="1"/>
</dbReference>
<dbReference type="Pfam" id="PF13426">
    <property type="entry name" value="PAS_9"/>
    <property type="match status" value="2"/>
</dbReference>
<accession>A0ABS9KVE4</accession>
<dbReference type="InterPro" id="IPR003661">
    <property type="entry name" value="HisK_dim/P_dom"/>
</dbReference>
<dbReference type="EC" id="2.7.13.3" evidence="2"/>
<protein>
    <recommendedName>
        <fullName evidence="2">histidine kinase</fullName>
        <ecNumber evidence="2">2.7.13.3</ecNumber>
    </recommendedName>
</protein>
<dbReference type="CDD" id="cd00130">
    <property type="entry name" value="PAS"/>
    <property type="match status" value="1"/>
</dbReference>
<dbReference type="Gene3D" id="3.30.450.20">
    <property type="entry name" value="PAS domain"/>
    <property type="match status" value="1"/>
</dbReference>
<feature type="domain" description="PAS" evidence="7">
    <location>
        <begin position="140"/>
        <end position="192"/>
    </location>
</feature>
<dbReference type="PANTHER" id="PTHR43047:SF72">
    <property type="entry name" value="OSMOSENSING HISTIDINE PROTEIN KINASE SLN1"/>
    <property type="match status" value="1"/>
</dbReference>
<feature type="domain" description="Histidine kinase" evidence="6">
    <location>
        <begin position="317"/>
        <end position="532"/>
    </location>
</feature>
<dbReference type="InterPro" id="IPR000014">
    <property type="entry name" value="PAS"/>
</dbReference>
<dbReference type="Gene3D" id="3.30.565.10">
    <property type="entry name" value="Histidine kinase-like ATPase, C-terminal domain"/>
    <property type="match status" value="1"/>
</dbReference>
<dbReference type="InterPro" id="IPR003594">
    <property type="entry name" value="HATPase_dom"/>
</dbReference>
<evidence type="ECO:0000313" key="8">
    <source>
        <dbReference type="EMBL" id="MCG2616296.1"/>
    </source>
</evidence>
<evidence type="ECO:0000256" key="1">
    <source>
        <dbReference type="ARBA" id="ARBA00000085"/>
    </source>
</evidence>
<dbReference type="CDD" id="cd00082">
    <property type="entry name" value="HisKA"/>
    <property type="match status" value="1"/>
</dbReference>
<dbReference type="PROSITE" id="PS50112">
    <property type="entry name" value="PAS"/>
    <property type="match status" value="1"/>
</dbReference>
<dbReference type="NCBIfam" id="TIGR00229">
    <property type="entry name" value="sensory_box"/>
    <property type="match status" value="1"/>
</dbReference>
<dbReference type="SMART" id="SM00091">
    <property type="entry name" value="PAS"/>
    <property type="match status" value="2"/>
</dbReference>
<keyword evidence="5 8" id="KW-0418">Kinase</keyword>
<keyword evidence="3" id="KW-0597">Phosphoprotein</keyword>
<organism evidence="8 9">
    <name type="scientific">Terrimonas ginsenosidimutans</name>
    <dbReference type="NCBI Taxonomy" id="2908004"/>
    <lineage>
        <taxon>Bacteria</taxon>
        <taxon>Pseudomonadati</taxon>
        <taxon>Bacteroidota</taxon>
        <taxon>Chitinophagia</taxon>
        <taxon>Chitinophagales</taxon>
        <taxon>Chitinophagaceae</taxon>
        <taxon>Terrimonas</taxon>
    </lineage>
</organism>
<evidence type="ECO:0000259" key="7">
    <source>
        <dbReference type="PROSITE" id="PS50112"/>
    </source>
</evidence>
<dbReference type="InterPro" id="IPR004358">
    <property type="entry name" value="Sig_transdc_His_kin-like_C"/>
</dbReference>
<dbReference type="InterPro" id="IPR036890">
    <property type="entry name" value="HATPase_C_sf"/>
</dbReference>
<dbReference type="Proteomes" id="UP001165367">
    <property type="component" value="Unassembled WGS sequence"/>
</dbReference>
<name>A0ABS9KVE4_9BACT</name>
<evidence type="ECO:0000256" key="3">
    <source>
        <dbReference type="ARBA" id="ARBA00022553"/>
    </source>
</evidence>
<comment type="catalytic activity">
    <reaction evidence="1">
        <text>ATP + protein L-histidine = ADP + protein N-phospho-L-histidine.</text>
        <dbReference type="EC" id="2.7.13.3"/>
    </reaction>
</comment>
<dbReference type="SMART" id="SM00387">
    <property type="entry name" value="HATPase_c"/>
    <property type="match status" value="1"/>
</dbReference>
<dbReference type="RefSeq" id="WP_237874831.1">
    <property type="nucleotide sequence ID" value="NZ_JAKLTR010000012.1"/>
</dbReference>
<sequence length="541" mass="61785">MRMSYGESSSNINSETIVEALFNSIRESAAIISKNANQPVFCNAAWRKMFGAGTSDQLAFHQFNQLRKIPLSVRELQIQTRMIEEKGVFTEQVEYLSANSKPFRGDTTIRTMANNGDLFYLIVIDRIDSLKESKLRLIRNRQGFNVLLEYASIGILEVNRNAEIININLFALRLFGYNKQDVLSKNIEMLIPHRFRNDHQQHRDQYFNQPEHRLMGMGIDLYALKKNGAEFPVEISLSNYTFDNEKLTIAFISDISVRKKNEQEIRNLNNALEQPVESRTKELKNAIHNLEVSKDELSKSLLKERELSELKSRFISMASHEFRTPLSTILSSAFLLDQYNTGEEQPKREKHIRRIVSSANMLTDTLNDFLSVGMIEEGKIHTRISEINIQNAIGSAIEEITVNLKKGQKISYIHDGDLSVRLDPSLLKHIIMNLVSNASKFSPENSIIQIRTSTQQYVLMLSVKDQGIGISRDDQKHLMERFFRGTNAVNIQGTGIGLHIVAKYAELMHGKIQCISELKKGTKFILSFNLNETPDEKDPAN</sequence>
<dbReference type="Pfam" id="PF02518">
    <property type="entry name" value="HATPase_c"/>
    <property type="match status" value="1"/>
</dbReference>
<proteinExistence type="predicted"/>
<dbReference type="GO" id="GO:0016301">
    <property type="term" value="F:kinase activity"/>
    <property type="evidence" value="ECO:0007669"/>
    <property type="project" value="UniProtKB-KW"/>
</dbReference>
<dbReference type="Gene3D" id="1.10.287.130">
    <property type="match status" value="1"/>
</dbReference>
<dbReference type="SUPFAM" id="SSF55874">
    <property type="entry name" value="ATPase domain of HSP90 chaperone/DNA topoisomerase II/histidine kinase"/>
    <property type="match status" value="1"/>
</dbReference>
<evidence type="ECO:0000313" key="9">
    <source>
        <dbReference type="Proteomes" id="UP001165367"/>
    </source>
</evidence>
<keyword evidence="4" id="KW-0808">Transferase</keyword>